<dbReference type="InterPro" id="IPR050109">
    <property type="entry name" value="HTH-type_TetR-like_transc_reg"/>
</dbReference>
<keyword evidence="2 4" id="KW-0238">DNA-binding</keyword>
<feature type="domain" description="HTH tetR-type" evidence="5">
    <location>
        <begin position="11"/>
        <end position="71"/>
    </location>
</feature>
<evidence type="ECO:0000313" key="7">
    <source>
        <dbReference type="Proteomes" id="UP000290408"/>
    </source>
</evidence>
<keyword evidence="7" id="KW-1185">Reference proteome</keyword>
<evidence type="ECO:0000256" key="4">
    <source>
        <dbReference type="PROSITE-ProRule" id="PRU00335"/>
    </source>
</evidence>
<feature type="DNA-binding region" description="H-T-H motif" evidence="4">
    <location>
        <begin position="34"/>
        <end position="53"/>
    </location>
</feature>
<reference evidence="6 7" key="1">
    <citation type="submission" date="2019-02" db="EMBL/GenBank/DDBJ databases">
        <title>Genomic data mining of an Antarctic deep-sea actinobacterium, Janibacterlimosus P3-3-X1.</title>
        <authorList>
            <person name="Liao L."/>
            <person name="Chen B."/>
        </authorList>
    </citation>
    <scope>NUCLEOTIDE SEQUENCE [LARGE SCALE GENOMIC DNA]</scope>
    <source>
        <strain evidence="6 7">P3-3-X1</strain>
    </source>
</reference>
<keyword evidence="3" id="KW-0804">Transcription</keyword>
<gene>
    <name evidence="6" type="ORF">EXU32_14910</name>
</gene>
<dbReference type="PROSITE" id="PS50977">
    <property type="entry name" value="HTH_TETR_2"/>
    <property type="match status" value="1"/>
</dbReference>
<protein>
    <submittedName>
        <fullName evidence="6">TetR/AcrR family transcriptional regulator</fullName>
    </submittedName>
</protein>
<dbReference type="PANTHER" id="PTHR30055:SF234">
    <property type="entry name" value="HTH-TYPE TRANSCRIPTIONAL REGULATOR BETI"/>
    <property type="match status" value="1"/>
</dbReference>
<dbReference type="InterPro" id="IPR041484">
    <property type="entry name" value="TetR_C_25"/>
</dbReference>
<dbReference type="SUPFAM" id="SSF46689">
    <property type="entry name" value="Homeodomain-like"/>
    <property type="match status" value="1"/>
</dbReference>
<dbReference type="PRINTS" id="PR00455">
    <property type="entry name" value="HTHTETR"/>
</dbReference>
<proteinExistence type="predicted"/>
<organism evidence="6 7">
    <name type="scientific">Janibacter limosus</name>
    <dbReference type="NCBI Taxonomy" id="53458"/>
    <lineage>
        <taxon>Bacteria</taxon>
        <taxon>Bacillati</taxon>
        <taxon>Actinomycetota</taxon>
        <taxon>Actinomycetes</taxon>
        <taxon>Micrococcales</taxon>
        <taxon>Intrasporangiaceae</taxon>
        <taxon>Janibacter</taxon>
    </lineage>
</organism>
<dbReference type="OrthoDB" id="3403733at2"/>
<accession>A0A4P6MYW3</accession>
<dbReference type="AlphaFoldDB" id="A0A4P6MYW3"/>
<dbReference type="STRING" id="1216970.GCA_001570985_00748"/>
<sequence length="226" mass="24677">MLNVSSATDDRTARARVRDAALELFAAHGEDRVTMRQVAELADVSPALVVHHFGSKAGLREAVVEHVRAWMDELFDLSTDTGLAEDMQAGEWSSIGEVLQQALPEGSPVIPYLRRLLMTGDPVATQLLRDWHRRTVEIFRAWDAAGKLIAGPDPETRAALAMSSDLGTLFLADHWHQVLGFDPLHGAGLARWADEAMRFYAAILPSSDTGEDSAIGTQPPSLEETP</sequence>
<dbReference type="InterPro" id="IPR001647">
    <property type="entry name" value="HTH_TetR"/>
</dbReference>
<evidence type="ECO:0000256" key="2">
    <source>
        <dbReference type="ARBA" id="ARBA00023125"/>
    </source>
</evidence>
<dbReference type="GO" id="GO:0003700">
    <property type="term" value="F:DNA-binding transcription factor activity"/>
    <property type="evidence" value="ECO:0007669"/>
    <property type="project" value="TreeGrafter"/>
</dbReference>
<dbReference type="Pfam" id="PF17933">
    <property type="entry name" value="TetR_C_25"/>
    <property type="match status" value="1"/>
</dbReference>
<evidence type="ECO:0000259" key="5">
    <source>
        <dbReference type="PROSITE" id="PS50977"/>
    </source>
</evidence>
<evidence type="ECO:0000313" key="6">
    <source>
        <dbReference type="EMBL" id="QBF47427.1"/>
    </source>
</evidence>
<dbReference type="GO" id="GO:0000976">
    <property type="term" value="F:transcription cis-regulatory region binding"/>
    <property type="evidence" value="ECO:0007669"/>
    <property type="project" value="TreeGrafter"/>
</dbReference>
<dbReference type="InterPro" id="IPR009057">
    <property type="entry name" value="Homeodomain-like_sf"/>
</dbReference>
<evidence type="ECO:0000256" key="3">
    <source>
        <dbReference type="ARBA" id="ARBA00023163"/>
    </source>
</evidence>
<dbReference type="Gene3D" id="1.10.357.10">
    <property type="entry name" value="Tetracycline Repressor, domain 2"/>
    <property type="match status" value="1"/>
</dbReference>
<dbReference type="PANTHER" id="PTHR30055">
    <property type="entry name" value="HTH-TYPE TRANSCRIPTIONAL REGULATOR RUTR"/>
    <property type="match status" value="1"/>
</dbReference>
<keyword evidence="1" id="KW-0805">Transcription regulation</keyword>
<evidence type="ECO:0000256" key="1">
    <source>
        <dbReference type="ARBA" id="ARBA00023015"/>
    </source>
</evidence>
<dbReference type="EMBL" id="CP036164">
    <property type="protein sequence ID" value="QBF47427.1"/>
    <property type="molecule type" value="Genomic_DNA"/>
</dbReference>
<dbReference type="KEGG" id="jli:EXU32_14910"/>
<dbReference type="Pfam" id="PF00440">
    <property type="entry name" value="TetR_N"/>
    <property type="match status" value="1"/>
</dbReference>
<dbReference type="Proteomes" id="UP000290408">
    <property type="component" value="Chromosome"/>
</dbReference>
<name>A0A4P6MYW3_9MICO</name>